<feature type="transmembrane region" description="Helical" evidence="1">
    <location>
        <begin position="157"/>
        <end position="175"/>
    </location>
</feature>
<feature type="transmembrane region" description="Helical" evidence="1">
    <location>
        <begin position="59"/>
        <end position="77"/>
    </location>
</feature>
<gene>
    <name evidence="2" type="ORF">C8D94_101774</name>
</gene>
<dbReference type="Pfam" id="PF04307">
    <property type="entry name" value="YdjM"/>
    <property type="match status" value="1"/>
</dbReference>
<dbReference type="PANTHER" id="PTHR40031:SF1">
    <property type="entry name" value="MEMBRANE-BOUND METAL-DEPENDENT HYDROLASE"/>
    <property type="match status" value="1"/>
</dbReference>
<organism evidence="2 3">
    <name type="scientific">Marinirhabdus gelatinilytica</name>
    <dbReference type="NCBI Taxonomy" id="1703343"/>
    <lineage>
        <taxon>Bacteria</taxon>
        <taxon>Pseudomonadati</taxon>
        <taxon>Bacteroidota</taxon>
        <taxon>Flavobacteriia</taxon>
        <taxon>Flavobacteriales</taxon>
        <taxon>Flavobacteriaceae</taxon>
    </lineage>
</organism>
<keyword evidence="1" id="KW-0812">Transmembrane</keyword>
<proteinExistence type="predicted"/>
<dbReference type="Proteomes" id="UP000255317">
    <property type="component" value="Unassembled WGS sequence"/>
</dbReference>
<keyword evidence="3" id="KW-1185">Reference proteome</keyword>
<evidence type="ECO:0000256" key="1">
    <source>
        <dbReference type="SAM" id="Phobius"/>
    </source>
</evidence>
<dbReference type="RefSeq" id="WP_115122556.1">
    <property type="nucleotide sequence ID" value="NZ_QRAO01000001.1"/>
</dbReference>
<dbReference type="PANTHER" id="PTHR40031">
    <property type="entry name" value="HYPOTHETICAL MEMBRANE SPANNING PROTEIN"/>
    <property type="match status" value="1"/>
</dbReference>
<keyword evidence="1" id="KW-1133">Transmembrane helix</keyword>
<comment type="caution">
    <text evidence="2">The sequence shown here is derived from an EMBL/GenBank/DDBJ whole genome shotgun (WGS) entry which is preliminary data.</text>
</comment>
<feature type="transmembrane region" description="Helical" evidence="1">
    <location>
        <begin position="126"/>
        <end position="145"/>
    </location>
</feature>
<reference evidence="2 3" key="1">
    <citation type="submission" date="2018-07" db="EMBL/GenBank/DDBJ databases">
        <title>Genomic Encyclopedia of Type Strains, Phase IV (KMG-IV): sequencing the most valuable type-strain genomes for metagenomic binning, comparative biology and taxonomic classification.</title>
        <authorList>
            <person name="Goeker M."/>
        </authorList>
    </citation>
    <scope>NUCLEOTIDE SEQUENCE [LARGE SCALE GENOMIC DNA]</scope>
    <source>
        <strain evidence="2 3">DSM 101478</strain>
    </source>
</reference>
<keyword evidence="1" id="KW-0472">Membrane</keyword>
<evidence type="ECO:0000313" key="3">
    <source>
        <dbReference type="Proteomes" id="UP000255317"/>
    </source>
</evidence>
<accession>A0A370QKL2</accession>
<sequence>MDSLTQIVLGAAVGEAALGKRVGYKAALYGAIAGTIPDLDIISQAFVDTVTALEWHRGITHSIVFSIVGGLFFGWLVSLWEKRANWKQWYWLWILCFVTHPLLDAHTTWGTQLFWPLDMRLAYKNIFVIDPLYTIPFLVFLILALRRKQTDPKRRKLNNLGLLVSSSYLLLTLLLKGVTFLKFENALQEQNITYTEIETKPAPLQAILWTANVETEDEFLIGYYSLFDSRPITFGNHPKNHQLLGGLAENDKIKRLIKLTNGFYTITKTEGKLYFNDLRFGTLSVNPNNQQYVFSFLIEQTKGGVTITENRKRPEDAQKILTELWERIFGN</sequence>
<feature type="transmembrane region" description="Helical" evidence="1">
    <location>
        <begin position="89"/>
        <end position="106"/>
    </location>
</feature>
<dbReference type="OrthoDB" id="9781927at2"/>
<evidence type="ECO:0000313" key="2">
    <source>
        <dbReference type="EMBL" id="RDK88896.1"/>
    </source>
</evidence>
<protein>
    <submittedName>
        <fullName evidence="2">Inner membrane protein</fullName>
    </submittedName>
</protein>
<name>A0A370QKL2_9FLAO</name>
<dbReference type="EMBL" id="QRAO01000001">
    <property type="protein sequence ID" value="RDK88896.1"/>
    <property type="molecule type" value="Genomic_DNA"/>
</dbReference>
<dbReference type="InterPro" id="IPR053170">
    <property type="entry name" value="Transcription_regulator"/>
</dbReference>
<dbReference type="InterPro" id="IPR007404">
    <property type="entry name" value="YdjM-like"/>
</dbReference>
<dbReference type="AlphaFoldDB" id="A0A370QKL2"/>